<dbReference type="eggNOG" id="KOG0118">
    <property type="taxonomic scope" value="Eukaryota"/>
</dbReference>
<evidence type="ECO:0000256" key="10">
    <source>
        <dbReference type="ARBA" id="ARBA00023242"/>
    </source>
</evidence>
<keyword evidence="6" id="KW-0809">Transit peptide</keyword>
<dbReference type="HOGENOM" id="CLU_1049564_0_0_1"/>
<evidence type="ECO:0000256" key="3">
    <source>
        <dbReference type="ARBA" id="ARBA00022491"/>
    </source>
</evidence>
<evidence type="ECO:0000256" key="12">
    <source>
        <dbReference type="ARBA" id="ARBA00068935"/>
    </source>
</evidence>
<evidence type="ECO:0000256" key="9">
    <source>
        <dbReference type="ARBA" id="ARBA00023163"/>
    </source>
</evidence>
<dbReference type="InParanoid" id="M3YBF9"/>
<protein>
    <recommendedName>
        <fullName evidence="12">SRA stem-loop-interacting RNA-binding protein, mitochondrial</fullName>
    </recommendedName>
</protein>
<dbReference type="SUPFAM" id="SSF54928">
    <property type="entry name" value="RNA-binding domain, RBD"/>
    <property type="match status" value="1"/>
</dbReference>
<dbReference type="InterPro" id="IPR012677">
    <property type="entry name" value="Nucleotide-bd_a/b_plait_sf"/>
</dbReference>
<name>M3YBF9_MUSPF</name>
<organism evidence="15">
    <name type="scientific">Mustela putorius furo</name>
    <name type="common">European domestic ferret</name>
    <name type="synonym">Mustela furo</name>
    <dbReference type="NCBI Taxonomy" id="9669"/>
    <lineage>
        <taxon>Eukaryota</taxon>
        <taxon>Metazoa</taxon>
        <taxon>Chordata</taxon>
        <taxon>Craniata</taxon>
        <taxon>Vertebrata</taxon>
        <taxon>Euteleostomi</taxon>
        <taxon>Mammalia</taxon>
        <taxon>Eutheria</taxon>
        <taxon>Laurasiatheria</taxon>
        <taxon>Carnivora</taxon>
        <taxon>Caniformia</taxon>
        <taxon>Musteloidea</taxon>
        <taxon>Mustelidae</taxon>
        <taxon>Mustelinae</taxon>
        <taxon>Mustela</taxon>
    </lineage>
</organism>
<evidence type="ECO:0000256" key="6">
    <source>
        <dbReference type="ARBA" id="ARBA00022946"/>
    </source>
</evidence>
<dbReference type="AlphaFoldDB" id="M3YBF9"/>
<keyword evidence="4" id="KW-0597">Phosphoprotein</keyword>
<dbReference type="STRING" id="9669.ENSMPUP00000008666"/>
<evidence type="ECO:0000256" key="5">
    <source>
        <dbReference type="ARBA" id="ARBA00022884"/>
    </source>
</evidence>
<dbReference type="PANTHER" id="PTHR48027">
    <property type="entry name" value="HETEROGENEOUS NUCLEAR RIBONUCLEOPROTEIN 87F-RELATED"/>
    <property type="match status" value="1"/>
</dbReference>
<dbReference type="CDD" id="cd12242">
    <property type="entry name" value="RRM_SLIRP"/>
    <property type="match status" value="1"/>
</dbReference>
<dbReference type="Pfam" id="PF00076">
    <property type="entry name" value="RRM_1"/>
    <property type="match status" value="1"/>
</dbReference>
<keyword evidence="7" id="KW-0805">Transcription regulation</keyword>
<dbReference type="SMART" id="SM00360">
    <property type="entry name" value="RRM"/>
    <property type="match status" value="1"/>
</dbReference>
<dbReference type="GeneTree" id="ENSGT00390000008624"/>
<comment type="function">
    <text evidence="11">RNA-binding protein that acts as a nuclear receptor corepressor. Probably acts by binding the SRA RNA, and repressing the SRA-mediated nuclear receptor coactivation. Binds the STR7 loop of SRA RNA. Also able to repress glucocorticoid (GR), androgen (AR), thyroid (TR) and VDR-mediated transactivation.</text>
</comment>
<evidence type="ECO:0000256" key="1">
    <source>
        <dbReference type="ARBA" id="ARBA00004123"/>
    </source>
</evidence>
<comment type="subcellular location">
    <subcellularLocation>
        <location evidence="2">Mitochondrion</location>
    </subcellularLocation>
    <subcellularLocation>
        <location evidence="1">Nucleus</location>
    </subcellularLocation>
</comment>
<proteinExistence type="predicted"/>
<keyword evidence="9" id="KW-0804">Transcription</keyword>
<dbReference type="InterPro" id="IPR000504">
    <property type="entry name" value="RRM_dom"/>
</dbReference>
<dbReference type="Ensembl" id="ENSMPUT00000008808.1">
    <property type="protein sequence ID" value="ENSMPUP00000008666.1"/>
    <property type="gene ID" value="ENSMPUG00000008736.1"/>
</dbReference>
<dbReference type="Gene3D" id="3.30.70.330">
    <property type="match status" value="1"/>
</dbReference>
<evidence type="ECO:0000256" key="13">
    <source>
        <dbReference type="PROSITE-ProRule" id="PRU00176"/>
    </source>
</evidence>
<evidence type="ECO:0000313" key="15">
    <source>
        <dbReference type="Ensembl" id="ENSMPUP00000008666.1"/>
    </source>
</evidence>
<keyword evidence="3" id="KW-0678">Repressor</keyword>
<evidence type="ECO:0000259" key="14">
    <source>
        <dbReference type="PROSITE" id="PS50102"/>
    </source>
</evidence>
<keyword evidence="10" id="KW-0539">Nucleus</keyword>
<sequence length="265" mass="30006">MAAWRNRSAALHRRSVTLRGHLNSAPTESGNYSITVWQRKEMRRTLKPLQEARRGDRGPGMLLCPYLAGTRPRAAGCREVNDRSQVCGPRATLPVEAEKLPKGVLPWLCRQRRYRAHGCRHLPHVAVWPLLTRKQICKILPGSRPQVADVLDLKMAASAVRGAVALRTSVSRPVAFVRKIPWTAASSELREHFAQFGHVRKCTVPFDKETGFHRGMGWIQFSSEEELQNALQQEHHILDGVKLYVQAQRPKVLQGDQTSDEEKDF</sequence>
<dbReference type="InterPro" id="IPR052462">
    <property type="entry name" value="SLIRP/GR-RBP-like"/>
</dbReference>
<dbReference type="GO" id="GO:0005739">
    <property type="term" value="C:mitochondrion"/>
    <property type="evidence" value="ECO:0007669"/>
    <property type="project" value="UniProtKB-SubCell"/>
</dbReference>
<dbReference type="GO" id="GO:0005634">
    <property type="term" value="C:nucleus"/>
    <property type="evidence" value="ECO:0007669"/>
    <property type="project" value="UniProtKB-SubCell"/>
</dbReference>
<dbReference type="GO" id="GO:0003723">
    <property type="term" value="F:RNA binding"/>
    <property type="evidence" value="ECO:0007669"/>
    <property type="project" value="UniProtKB-UniRule"/>
</dbReference>
<dbReference type="InterPro" id="IPR035979">
    <property type="entry name" value="RBD_domain_sf"/>
</dbReference>
<dbReference type="EMBL" id="AEYP01004631">
    <property type="status" value="NOT_ANNOTATED_CDS"/>
    <property type="molecule type" value="Genomic_DNA"/>
</dbReference>
<dbReference type="PROSITE" id="PS50102">
    <property type="entry name" value="RRM"/>
    <property type="match status" value="1"/>
</dbReference>
<accession>M3YBF9</accession>
<dbReference type="InterPro" id="IPR034152">
    <property type="entry name" value="SLIRP_RRM"/>
</dbReference>
<keyword evidence="8" id="KW-0496">Mitochondrion</keyword>
<reference evidence="15" key="1">
    <citation type="submission" date="2024-06" db="UniProtKB">
        <authorList>
            <consortium name="Ensembl"/>
        </authorList>
    </citation>
    <scope>IDENTIFICATION</scope>
</reference>
<evidence type="ECO:0000256" key="2">
    <source>
        <dbReference type="ARBA" id="ARBA00004173"/>
    </source>
</evidence>
<keyword evidence="5 13" id="KW-0694">RNA-binding</keyword>
<evidence type="ECO:0000256" key="7">
    <source>
        <dbReference type="ARBA" id="ARBA00023015"/>
    </source>
</evidence>
<evidence type="ECO:0000256" key="4">
    <source>
        <dbReference type="ARBA" id="ARBA00022553"/>
    </source>
</evidence>
<feature type="domain" description="RRM" evidence="14">
    <location>
        <begin position="173"/>
        <end position="250"/>
    </location>
</feature>
<evidence type="ECO:0000256" key="11">
    <source>
        <dbReference type="ARBA" id="ARBA00057077"/>
    </source>
</evidence>
<dbReference type="FunFam" id="3.30.70.330:FF:000392">
    <property type="entry name" value="SRA stem-loop-interacting RNA-binding protein, mitochondrial"/>
    <property type="match status" value="1"/>
</dbReference>
<evidence type="ECO:0000256" key="8">
    <source>
        <dbReference type="ARBA" id="ARBA00023128"/>
    </source>
</evidence>